<evidence type="ECO:0000313" key="2">
    <source>
        <dbReference type="Proteomes" id="UP000532010"/>
    </source>
</evidence>
<reference evidence="1 2" key="1">
    <citation type="submission" date="2020-08" db="EMBL/GenBank/DDBJ databases">
        <title>The Agave Microbiome: Exploring the role of microbial communities in plant adaptations to desert environments.</title>
        <authorList>
            <person name="Partida-Martinez L.P."/>
        </authorList>
    </citation>
    <scope>NUCLEOTIDE SEQUENCE [LARGE SCALE GENOMIC DNA]</scope>
    <source>
        <strain evidence="1 2">AT3.9</strain>
    </source>
</reference>
<dbReference type="EMBL" id="JACHWB010000003">
    <property type="protein sequence ID" value="MBB3019330.1"/>
    <property type="molecule type" value="Genomic_DNA"/>
</dbReference>
<accession>A0A7W4VLE0</accession>
<sequence>MQAEWSGKLKRAVAVLTGLFLTNTVLAQVGPHAMINVSRELLRVYNMRDAVALRDLLTSSLREKYSVEDLRAVLARCHGLTHEINRFSLPSWGTRRYGFFGVYAENTVFEMVLEIDEVEKIVHWVITDDVTAKDQQCSLSILP</sequence>
<dbReference type="Proteomes" id="UP000532010">
    <property type="component" value="Unassembled WGS sequence"/>
</dbReference>
<organism evidence="1 2">
    <name type="scientific">Microvirga lupini</name>
    <dbReference type="NCBI Taxonomy" id="420324"/>
    <lineage>
        <taxon>Bacteria</taxon>
        <taxon>Pseudomonadati</taxon>
        <taxon>Pseudomonadota</taxon>
        <taxon>Alphaproteobacteria</taxon>
        <taxon>Hyphomicrobiales</taxon>
        <taxon>Methylobacteriaceae</taxon>
        <taxon>Microvirga</taxon>
    </lineage>
</organism>
<gene>
    <name evidence="1" type="ORF">FHR70_002395</name>
</gene>
<evidence type="ECO:0000313" key="1">
    <source>
        <dbReference type="EMBL" id="MBB3019330.1"/>
    </source>
</evidence>
<dbReference type="RefSeq" id="WP_183450395.1">
    <property type="nucleotide sequence ID" value="NZ_JACHWB010000003.1"/>
</dbReference>
<protein>
    <recommendedName>
        <fullName evidence="3">DUF3887 domain-containing protein</fullName>
    </recommendedName>
</protein>
<name>A0A7W4VLE0_9HYPH</name>
<evidence type="ECO:0008006" key="3">
    <source>
        <dbReference type="Google" id="ProtNLM"/>
    </source>
</evidence>
<comment type="caution">
    <text evidence="1">The sequence shown here is derived from an EMBL/GenBank/DDBJ whole genome shotgun (WGS) entry which is preliminary data.</text>
</comment>
<keyword evidence="2" id="KW-1185">Reference proteome</keyword>
<proteinExistence type="predicted"/>
<dbReference type="AlphaFoldDB" id="A0A7W4VLE0"/>